<accession>E8PL58</accession>
<dbReference type="STRING" id="743525.TSC_c16670"/>
<dbReference type="EMBL" id="CP001962">
    <property type="protein sequence ID" value="ADW22282.1"/>
    <property type="molecule type" value="Genomic_DNA"/>
</dbReference>
<evidence type="ECO:0000313" key="1">
    <source>
        <dbReference type="EMBL" id="ADW22282.1"/>
    </source>
</evidence>
<sequence>MKGKPRFSLEVIQGRDEVAVIVDGWIRGVYPSMEVALEALRRDWERVRRLRRRKTPSPR</sequence>
<dbReference type="AlphaFoldDB" id="E8PL58"/>
<dbReference type="KEGG" id="tsc:TSC_c16670"/>
<reference evidence="2" key="1">
    <citation type="submission" date="2010-03" db="EMBL/GenBank/DDBJ databases">
        <title>The genome sequence of Thermus scotoductus SA-01.</title>
        <authorList>
            <person name="Gounder K."/>
            <person name="Liesegang H."/>
            <person name="Brzuszkiewicz E."/>
            <person name="Wollherr A."/>
            <person name="Daniel R."/>
            <person name="Gottschalk G."/>
            <person name="van Heerden E."/>
            <person name="Litthauer D."/>
        </authorList>
    </citation>
    <scope>NUCLEOTIDE SEQUENCE [LARGE SCALE GENOMIC DNA]</scope>
    <source>
        <strain evidence="2">ATCC 700910 / SA-01</strain>
    </source>
</reference>
<reference evidence="1 2" key="2">
    <citation type="journal article" date="2011" name="BMC Genomics">
        <title>Sequence of the hyperplastic genome of the naturally competent Thermus scotoductus SA-01.</title>
        <authorList>
            <person name="Gounder K."/>
            <person name="Brzuszkiewicz E."/>
            <person name="Liesegang H."/>
            <person name="Wollherr A."/>
            <person name="Daniel R."/>
            <person name="Gottschalk G."/>
            <person name="Reva O."/>
            <person name="Kumwenda B."/>
            <person name="Srivastava M."/>
            <person name="Bricio C."/>
            <person name="Berenguer J."/>
            <person name="van Heerden E."/>
            <person name="Litthauer D."/>
        </authorList>
    </citation>
    <scope>NUCLEOTIDE SEQUENCE [LARGE SCALE GENOMIC DNA]</scope>
    <source>
        <strain evidence="2">ATCC 700910 / SA-01</strain>
    </source>
</reference>
<protein>
    <submittedName>
        <fullName evidence="1">Uncharacterized protein</fullName>
    </submittedName>
</protein>
<gene>
    <name evidence="1" type="ordered locus">TSC_c16670</name>
</gene>
<dbReference type="HOGENOM" id="CLU_2959377_0_0_0"/>
<proteinExistence type="predicted"/>
<organism evidence="1 2">
    <name type="scientific">Thermus scotoductus (strain ATCC 700910 / SA-01)</name>
    <dbReference type="NCBI Taxonomy" id="743525"/>
    <lineage>
        <taxon>Bacteria</taxon>
        <taxon>Thermotogati</taxon>
        <taxon>Deinococcota</taxon>
        <taxon>Deinococci</taxon>
        <taxon>Thermales</taxon>
        <taxon>Thermaceae</taxon>
        <taxon>Thermus</taxon>
    </lineage>
</organism>
<dbReference type="Proteomes" id="UP000008087">
    <property type="component" value="Chromosome"/>
</dbReference>
<evidence type="ECO:0000313" key="2">
    <source>
        <dbReference type="Proteomes" id="UP000008087"/>
    </source>
</evidence>
<name>E8PL58_THESS</name>